<feature type="transmembrane region" description="Helical" evidence="1">
    <location>
        <begin position="93"/>
        <end position="115"/>
    </location>
</feature>
<dbReference type="AlphaFoldDB" id="A0A1M7DPS3"/>
<feature type="transmembrane region" description="Helical" evidence="1">
    <location>
        <begin position="16"/>
        <end position="40"/>
    </location>
</feature>
<accession>A0A1M7DPS3</accession>
<feature type="transmembrane region" description="Helical" evidence="1">
    <location>
        <begin position="127"/>
        <end position="150"/>
    </location>
</feature>
<keyword evidence="1" id="KW-0472">Membrane</keyword>
<keyword evidence="1" id="KW-0812">Transmembrane</keyword>
<dbReference type="STRING" id="1054996.SAMN05444414_14612"/>
<keyword evidence="1" id="KW-1133">Transmembrane helix</keyword>
<keyword evidence="3" id="KW-1185">Reference proteome</keyword>
<evidence type="ECO:0000313" key="3">
    <source>
        <dbReference type="Proteomes" id="UP000184191"/>
    </source>
</evidence>
<name>A0A1M7DPS3_9RHOB</name>
<proteinExistence type="predicted"/>
<dbReference type="Proteomes" id="UP000184191">
    <property type="component" value="Unassembled WGS sequence"/>
</dbReference>
<protein>
    <submittedName>
        <fullName evidence="2">TRAP-type C4-dicarboxylate transport system, small permease component</fullName>
    </submittedName>
</protein>
<organism evidence="2 3">
    <name type="scientific">Roseovarius marisflavi</name>
    <dbReference type="NCBI Taxonomy" id="1054996"/>
    <lineage>
        <taxon>Bacteria</taxon>
        <taxon>Pseudomonadati</taxon>
        <taxon>Pseudomonadota</taxon>
        <taxon>Alphaproteobacteria</taxon>
        <taxon>Rhodobacterales</taxon>
        <taxon>Roseobacteraceae</taxon>
        <taxon>Roseovarius</taxon>
    </lineage>
</organism>
<gene>
    <name evidence="2" type="ORF">SAMN05444414_14612</name>
</gene>
<evidence type="ECO:0000313" key="2">
    <source>
        <dbReference type="EMBL" id="SHL81480.1"/>
    </source>
</evidence>
<reference evidence="3" key="1">
    <citation type="submission" date="2016-11" db="EMBL/GenBank/DDBJ databases">
        <authorList>
            <person name="Varghese N."/>
            <person name="Submissions S."/>
        </authorList>
    </citation>
    <scope>NUCLEOTIDE SEQUENCE [LARGE SCALE GENOMIC DNA]</scope>
    <source>
        <strain evidence="3">DSM 29327</strain>
    </source>
</reference>
<sequence length="160" mass="16967">MTSSQRLLRVLTRLEASLAVLACSTLVLVLVVDIIAVDVFSTVVRGSPQMEVLSGIVACMLGLTLATGSGVHFRPTFADNIIPHVLVDKVGDAISAALFGVFAVFAVEFVIQSYVYADRVPVLNAPLWLVQIVVPYVLASCALKHAVFAVSPKTKEALSG</sequence>
<feature type="transmembrane region" description="Helical" evidence="1">
    <location>
        <begin position="52"/>
        <end position="73"/>
    </location>
</feature>
<dbReference type="EMBL" id="FRBN01000046">
    <property type="protein sequence ID" value="SHL81480.1"/>
    <property type="molecule type" value="Genomic_DNA"/>
</dbReference>
<evidence type="ECO:0000256" key="1">
    <source>
        <dbReference type="SAM" id="Phobius"/>
    </source>
</evidence>